<dbReference type="InterPro" id="IPR023210">
    <property type="entry name" value="NADP_OxRdtase_dom"/>
</dbReference>
<dbReference type="SUPFAM" id="SSF51430">
    <property type="entry name" value="NAD(P)-linked oxidoreductase"/>
    <property type="match status" value="1"/>
</dbReference>
<dbReference type="Pfam" id="PF00248">
    <property type="entry name" value="Aldo_ket_red"/>
    <property type="match status" value="1"/>
</dbReference>
<dbReference type="Gene3D" id="3.20.20.100">
    <property type="entry name" value="NADP-dependent oxidoreductase domain"/>
    <property type="match status" value="1"/>
</dbReference>
<gene>
    <name evidence="2" type="ORF">PQ472_12050</name>
</gene>
<dbReference type="PRINTS" id="PR00069">
    <property type="entry name" value="ALDKETRDTASE"/>
</dbReference>
<proteinExistence type="predicted"/>
<keyword evidence="3" id="KW-1185">Reference proteome</keyword>
<protein>
    <submittedName>
        <fullName evidence="2">Aldo/keto reductase</fullName>
    </submittedName>
</protein>
<dbReference type="PANTHER" id="PTHR43638">
    <property type="entry name" value="OXIDOREDUCTASE, ALDO/KETO REDUCTASE FAMILY PROTEIN"/>
    <property type="match status" value="1"/>
</dbReference>
<evidence type="ECO:0000259" key="1">
    <source>
        <dbReference type="Pfam" id="PF00248"/>
    </source>
</evidence>
<sequence>MNTMVIGNQRVPVLGMGTWHMGDGGRPRQDAEVASLQYGLDHGLRVIDTAEMYGEGAAERIVGQAIAGRKREDIYLISKFYPWHAMDAEIRKALARSLKRLGTDYLDLYLLHWRGDTPLAETIGTLRELKQAGFIRDYGVSNFDTADLNEARAVPGGKQIVANEVLYNLAARGIEYDLIANQRQHDVALIGYSPFGSGSGKSIQLPQSVQGIAAAHHLSAQQLLLAWALRSGQVLSIPKTGSVAHMQSNIDASGVQFSADELAEIDRSFPAPTSKEPLKTI</sequence>
<evidence type="ECO:0000313" key="3">
    <source>
        <dbReference type="Proteomes" id="UP001220377"/>
    </source>
</evidence>
<organism evidence="2 3">
    <name type="scientific">Lacticaseibacillus pabuli</name>
    <dbReference type="NCBI Taxonomy" id="3025672"/>
    <lineage>
        <taxon>Bacteria</taxon>
        <taxon>Bacillati</taxon>
        <taxon>Bacillota</taxon>
        <taxon>Bacilli</taxon>
        <taxon>Lactobacillales</taxon>
        <taxon>Lactobacillaceae</taxon>
        <taxon>Lacticaseibacillus</taxon>
    </lineage>
</organism>
<reference evidence="2 3" key="1">
    <citation type="submission" date="2023-02" db="EMBL/GenBank/DDBJ databases">
        <title>Genome sequence of Lacticaseibacillus sp. KACC 23028.</title>
        <authorList>
            <person name="Kim S."/>
            <person name="Heo J."/>
            <person name="Kwon S.-W."/>
        </authorList>
    </citation>
    <scope>NUCLEOTIDE SEQUENCE [LARGE SCALE GENOMIC DNA]</scope>
    <source>
        <strain evidence="2 3">KACC 23028</strain>
    </source>
</reference>
<feature type="domain" description="NADP-dependent oxidoreductase" evidence="1">
    <location>
        <begin position="14"/>
        <end position="267"/>
    </location>
</feature>
<dbReference type="Proteomes" id="UP001220377">
    <property type="component" value="Chromosome"/>
</dbReference>
<dbReference type="EMBL" id="CP117884">
    <property type="protein sequence ID" value="WDF82608.1"/>
    <property type="molecule type" value="Genomic_DNA"/>
</dbReference>
<dbReference type="PIRSF" id="PIRSF000097">
    <property type="entry name" value="AKR"/>
    <property type="match status" value="1"/>
</dbReference>
<dbReference type="InterPro" id="IPR020471">
    <property type="entry name" value="AKR"/>
</dbReference>
<dbReference type="InterPro" id="IPR036812">
    <property type="entry name" value="NAD(P)_OxRdtase_dom_sf"/>
</dbReference>
<dbReference type="PANTHER" id="PTHR43638:SF3">
    <property type="entry name" value="ALDEHYDE REDUCTASE"/>
    <property type="match status" value="1"/>
</dbReference>
<name>A0ABY7WQZ3_9LACO</name>
<accession>A0ABY7WQZ3</accession>
<dbReference type="RefSeq" id="WP_274260200.1">
    <property type="nucleotide sequence ID" value="NZ_CP117884.1"/>
</dbReference>
<evidence type="ECO:0000313" key="2">
    <source>
        <dbReference type="EMBL" id="WDF82608.1"/>
    </source>
</evidence>